<dbReference type="Pfam" id="PF10604">
    <property type="entry name" value="Polyketide_cyc2"/>
    <property type="match status" value="1"/>
</dbReference>
<keyword evidence="4" id="KW-0963">Cytoplasm</keyword>
<dbReference type="InterPro" id="IPR019587">
    <property type="entry name" value="Polyketide_cyclase/dehydratase"/>
</dbReference>
<organism evidence="9 10">
    <name type="scientific">Vitis vinifera</name>
    <name type="common">Grape</name>
    <dbReference type="NCBI Taxonomy" id="29760"/>
    <lineage>
        <taxon>Eukaryota</taxon>
        <taxon>Viridiplantae</taxon>
        <taxon>Streptophyta</taxon>
        <taxon>Embryophyta</taxon>
        <taxon>Tracheophyta</taxon>
        <taxon>Spermatophyta</taxon>
        <taxon>Magnoliopsida</taxon>
        <taxon>eudicotyledons</taxon>
        <taxon>Gunneridae</taxon>
        <taxon>Pentapetalae</taxon>
        <taxon>rosids</taxon>
        <taxon>Vitales</taxon>
        <taxon>Vitaceae</taxon>
        <taxon>Viteae</taxon>
        <taxon>Vitis</taxon>
    </lineage>
</organism>
<evidence type="ECO:0000256" key="6">
    <source>
        <dbReference type="ARBA" id="ARBA00023170"/>
    </source>
</evidence>
<evidence type="ECO:0000256" key="8">
    <source>
        <dbReference type="ARBA" id="ARBA00023272"/>
    </source>
</evidence>
<evidence type="ECO:0000256" key="4">
    <source>
        <dbReference type="ARBA" id="ARBA00022490"/>
    </source>
</evidence>
<dbReference type="InterPro" id="IPR050279">
    <property type="entry name" value="Plant_def-hormone_signal"/>
</dbReference>
<dbReference type="AlphaFoldDB" id="A0A438BPR5"/>
<dbReference type="OrthoDB" id="4436220at2759"/>
<sequence length="299" mass="33602">MLKYFLCRHIPNRLNHDHEKASQQQQAERYGQIYGANASSTPKNAPSADQAQNDKIFVTPAQKNQKNLFAYLDPCSHTGLFARGEVELCLKNIMKVYSPSQILAERGPRAQAMGNLYHTHHLLPNQCSSLVVQTTDAPLPQVWSMVRRFDRPQSYKRFVRGCTLRRGKGGVGSVREVNIVSGLPAEISLERLDKLDDDLHVMRFTVIGGDHRLANYHSTLTLHEDEEDGVRKTVVMESYVVDVPGGNSAGETCYFANTIIGSTSRPWLPSPRLWLSKLIFRLGFKFCVANKQRSSCVSV</sequence>
<reference evidence="9 10" key="1">
    <citation type="journal article" date="2018" name="PLoS Genet.">
        <title>Population sequencing reveals clonal diversity and ancestral inbreeding in the grapevine cultivar Chardonnay.</title>
        <authorList>
            <person name="Roach M.J."/>
            <person name="Johnson D.L."/>
            <person name="Bohlmann J."/>
            <person name="van Vuuren H.J."/>
            <person name="Jones S.J."/>
            <person name="Pretorius I.S."/>
            <person name="Schmidt S.A."/>
            <person name="Borneman A.R."/>
        </authorList>
    </citation>
    <scope>NUCLEOTIDE SEQUENCE [LARGE SCALE GENOMIC DNA]</scope>
    <source>
        <strain evidence="10">cv. Chardonnay</strain>
        <tissue evidence="9">Leaf</tissue>
    </source>
</reference>
<keyword evidence="8" id="KW-0650">Protein phosphatase inhibitor</keyword>
<gene>
    <name evidence="9" type="primary">PYL6_2</name>
    <name evidence="9" type="ORF">CK203_106293</name>
</gene>
<accession>A0A438BPR5</accession>
<dbReference type="PANTHER" id="PTHR31213">
    <property type="entry name" value="OS08G0374000 PROTEIN-RELATED"/>
    <property type="match status" value="1"/>
</dbReference>
<dbReference type="PANTHER" id="PTHR31213:SF82">
    <property type="entry name" value="ABSCISIC ACID RECEPTOR PYL11-RELATED"/>
    <property type="match status" value="1"/>
</dbReference>
<dbReference type="GO" id="GO:0004864">
    <property type="term" value="F:protein phosphatase inhibitor activity"/>
    <property type="evidence" value="ECO:0007669"/>
    <property type="project" value="UniProtKB-KW"/>
</dbReference>
<evidence type="ECO:0000313" key="9">
    <source>
        <dbReference type="EMBL" id="RVW12957.1"/>
    </source>
</evidence>
<keyword evidence="5" id="KW-0938">Abscisic acid signaling pathway</keyword>
<dbReference type="EMBL" id="QGNW01002671">
    <property type="protein sequence ID" value="RVW12957.1"/>
    <property type="molecule type" value="Genomic_DNA"/>
</dbReference>
<dbReference type="CDD" id="cd07821">
    <property type="entry name" value="PYR_PYL_RCAR_like"/>
    <property type="match status" value="1"/>
</dbReference>
<name>A0A438BPR5_VITVI</name>
<dbReference type="Proteomes" id="UP000288805">
    <property type="component" value="Unassembled WGS sequence"/>
</dbReference>
<comment type="similarity">
    <text evidence="3">Belongs to the PYR/PYL/RCAR abscisic acid intracellular receptor family.</text>
</comment>
<dbReference type="GO" id="GO:0009738">
    <property type="term" value="P:abscisic acid-activated signaling pathway"/>
    <property type="evidence" value="ECO:0007669"/>
    <property type="project" value="UniProtKB-KW"/>
</dbReference>
<dbReference type="SUPFAM" id="SSF55961">
    <property type="entry name" value="Bet v1-like"/>
    <property type="match status" value="1"/>
</dbReference>
<evidence type="ECO:0000256" key="1">
    <source>
        <dbReference type="ARBA" id="ARBA00004123"/>
    </source>
</evidence>
<evidence type="ECO:0000256" key="7">
    <source>
        <dbReference type="ARBA" id="ARBA00023242"/>
    </source>
</evidence>
<evidence type="ECO:0000313" key="10">
    <source>
        <dbReference type="Proteomes" id="UP000288805"/>
    </source>
</evidence>
<dbReference type="GO" id="GO:0005634">
    <property type="term" value="C:nucleus"/>
    <property type="evidence" value="ECO:0007669"/>
    <property type="project" value="UniProtKB-SubCell"/>
</dbReference>
<dbReference type="InterPro" id="IPR023393">
    <property type="entry name" value="START-like_dom_sf"/>
</dbReference>
<evidence type="ECO:0000256" key="5">
    <source>
        <dbReference type="ARBA" id="ARBA00022682"/>
    </source>
</evidence>
<comment type="subcellular location">
    <subcellularLocation>
        <location evidence="2">Cytoplasm</location>
    </subcellularLocation>
    <subcellularLocation>
        <location evidence="1">Nucleus</location>
    </subcellularLocation>
</comment>
<keyword evidence="7" id="KW-0539">Nucleus</keyword>
<dbReference type="Gene3D" id="3.30.530.20">
    <property type="match status" value="1"/>
</dbReference>
<dbReference type="GO" id="GO:0005737">
    <property type="term" value="C:cytoplasm"/>
    <property type="evidence" value="ECO:0007669"/>
    <property type="project" value="UniProtKB-SubCell"/>
</dbReference>
<keyword evidence="6 9" id="KW-0675">Receptor</keyword>
<evidence type="ECO:0000256" key="2">
    <source>
        <dbReference type="ARBA" id="ARBA00004496"/>
    </source>
</evidence>
<protein>
    <submittedName>
        <fullName evidence="9">Abscisic acid receptor PYL6</fullName>
    </submittedName>
</protein>
<proteinExistence type="inferred from homology"/>
<comment type="caution">
    <text evidence="9">The sequence shown here is derived from an EMBL/GenBank/DDBJ whole genome shotgun (WGS) entry which is preliminary data.</text>
</comment>
<evidence type="ECO:0000256" key="3">
    <source>
        <dbReference type="ARBA" id="ARBA00008594"/>
    </source>
</evidence>